<protein>
    <submittedName>
        <fullName evidence="1">Uncharacterized protein</fullName>
    </submittedName>
</protein>
<reference evidence="1" key="3">
    <citation type="submission" date="2025-09" db="UniProtKB">
        <authorList>
            <consortium name="Ensembl"/>
        </authorList>
    </citation>
    <scope>IDENTIFICATION</scope>
</reference>
<dbReference type="Ensembl" id="ENSCJAT00000120720.1">
    <property type="protein sequence ID" value="ENSCJAP00000080905.1"/>
    <property type="gene ID" value="ENSCJAG00000085327.1"/>
</dbReference>
<evidence type="ECO:0000313" key="2">
    <source>
        <dbReference type="Proteomes" id="UP000008225"/>
    </source>
</evidence>
<keyword evidence="2" id="KW-1185">Reference proteome</keyword>
<sequence>AASTSQAQAILSVSLASSSWDYRRVLSLPANFKNYLFIYLFIYLRQSLALSPRLECSGTVLVHCNLCLSCLSLPSSWDYRHTPPRWANFCIFGRDRVSPCWLAWSQTPDLK</sequence>
<dbReference type="GeneTree" id="ENSGT01130000278772"/>
<name>A0A8I3WSU3_CALJA</name>
<dbReference type="Proteomes" id="UP000008225">
    <property type="component" value="Chromosome 10"/>
</dbReference>
<reference evidence="1" key="2">
    <citation type="submission" date="2025-08" db="UniProtKB">
        <authorList>
            <consortium name="Ensembl"/>
        </authorList>
    </citation>
    <scope>IDENTIFICATION</scope>
</reference>
<organism evidence="1 2">
    <name type="scientific">Callithrix jacchus</name>
    <name type="common">White-tufted-ear marmoset</name>
    <name type="synonym">Simia Jacchus</name>
    <dbReference type="NCBI Taxonomy" id="9483"/>
    <lineage>
        <taxon>Eukaryota</taxon>
        <taxon>Metazoa</taxon>
        <taxon>Chordata</taxon>
        <taxon>Craniata</taxon>
        <taxon>Vertebrata</taxon>
        <taxon>Euteleostomi</taxon>
        <taxon>Mammalia</taxon>
        <taxon>Eutheria</taxon>
        <taxon>Euarchontoglires</taxon>
        <taxon>Primates</taxon>
        <taxon>Haplorrhini</taxon>
        <taxon>Platyrrhini</taxon>
        <taxon>Cebidae</taxon>
        <taxon>Callitrichinae</taxon>
        <taxon>Callithrix</taxon>
        <taxon>Callithrix</taxon>
    </lineage>
</organism>
<dbReference type="PANTHER" id="PTHR46254">
    <property type="entry name" value="PROTEIN GVQW1-RELATED"/>
    <property type="match status" value="1"/>
</dbReference>
<proteinExistence type="predicted"/>
<accession>A0A8I3WSU3</accession>
<dbReference type="AlphaFoldDB" id="A0A8I3WSU3"/>
<reference evidence="1 2" key="1">
    <citation type="submission" date="2009-03" db="EMBL/GenBank/DDBJ databases">
        <authorList>
            <person name="Warren W."/>
            <person name="Ye L."/>
            <person name="Minx P."/>
            <person name="Worley K."/>
            <person name="Gibbs R."/>
            <person name="Wilson R.K."/>
        </authorList>
    </citation>
    <scope>NUCLEOTIDE SEQUENCE [LARGE SCALE GENOMIC DNA]</scope>
</reference>
<evidence type="ECO:0000313" key="1">
    <source>
        <dbReference type="Ensembl" id="ENSCJAP00000080905.1"/>
    </source>
</evidence>